<evidence type="ECO:0000313" key="2">
    <source>
        <dbReference type="EMBL" id="KAH0563599.1"/>
    </source>
</evidence>
<dbReference type="AlphaFoldDB" id="A0AAV7J2T3"/>
<comment type="caution">
    <text evidence="2">The sequence shown here is derived from an EMBL/GenBank/DDBJ whole genome shotgun (WGS) entry which is preliminary data.</text>
</comment>
<accession>A0AAV7J2T3</accession>
<evidence type="ECO:0000259" key="1">
    <source>
        <dbReference type="Pfam" id="PF25298"/>
    </source>
</evidence>
<sequence>MDSPSTITLDKTISSSDTHVSNDNLITDQGLSSESSKPDWTNFTLDQKMDLLLDLSFKNSFEIRKVSEDLSKHTDDIKSIITNLDKNSADIKSLSANLNTLNSSLAKVTENQKSSDEKVCQLVEICNVHSSAIDLIKSTVESAGSVNNISAGPSNITSSQLLLSGVPENVTSNLSSAEIIHQVFNKLSISKLENDILSVRELKNRRSSTSHGSKHSFILNLKSAQVRDHIVDVKRRVKKLQIRDTFPTVVNAPEGQIYLNEFLHPDVYKLLKLTKVKARELKFKYVWAYKGVVCLKENDDSAKIEIRSQNDLNKLN</sequence>
<evidence type="ECO:0000313" key="3">
    <source>
        <dbReference type="Proteomes" id="UP000826195"/>
    </source>
</evidence>
<keyword evidence="3" id="KW-1185">Reference proteome</keyword>
<protein>
    <recommendedName>
        <fullName evidence="1">FP protein C-terminal domain-containing protein</fullName>
    </recommendedName>
</protein>
<feature type="domain" description="FP protein C-terminal" evidence="1">
    <location>
        <begin position="269"/>
        <end position="315"/>
    </location>
</feature>
<dbReference type="InterPro" id="IPR057251">
    <property type="entry name" value="FP_C"/>
</dbReference>
<organism evidence="2 3">
    <name type="scientific">Cotesia glomerata</name>
    <name type="common">Lepidopteran parasitic wasp</name>
    <name type="synonym">Apanteles glomeratus</name>
    <dbReference type="NCBI Taxonomy" id="32391"/>
    <lineage>
        <taxon>Eukaryota</taxon>
        <taxon>Metazoa</taxon>
        <taxon>Ecdysozoa</taxon>
        <taxon>Arthropoda</taxon>
        <taxon>Hexapoda</taxon>
        <taxon>Insecta</taxon>
        <taxon>Pterygota</taxon>
        <taxon>Neoptera</taxon>
        <taxon>Endopterygota</taxon>
        <taxon>Hymenoptera</taxon>
        <taxon>Apocrita</taxon>
        <taxon>Ichneumonoidea</taxon>
        <taxon>Braconidae</taxon>
        <taxon>Microgastrinae</taxon>
        <taxon>Cotesia</taxon>
    </lineage>
</organism>
<dbReference type="Pfam" id="PF25298">
    <property type="entry name" value="Baculo_FP_2nd"/>
    <property type="match status" value="1"/>
</dbReference>
<name>A0AAV7J2T3_COTGL</name>
<dbReference type="EMBL" id="JAHXZJ010000002">
    <property type="protein sequence ID" value="KAH0563599.1"/>
    <property type="molecule type" value="Genomic_DNA"/>
</dbReference>
<dbReference type="Proteomes" id="UP000826195">
    <property type="component" value="Unassembled WGS sequence"/>
</dbReference>
<reference evidence="2 3" key="1">
    <citation type="journal article" date="2021" name="J. Hered.">
        <title>A chromosome-level genome assembly of the parasitoid wasp, Cotesia glomerata (Hymenoptera: Braconidae).</title>
        <authorList>
            <person name="Pinto B.J."/>
            <person name="Weis J.J."/>
            <person name="Gamble T."/>
            <person name="Ode P.J."/>
            <person name="Paul R."/>
            <person name="Zaspel J.M."/>
        </authorList>
    </citation>
    <scope>NUCLEOTIDE SEQUENCE [LARGE SCALE GENOMIC DNA]</scope>
    <source>
        <strain evidence="2">CgM1</strain>
    </source>
</reference>
<proteinExistence type="predicted"/>
<gene>
    <name evidence="2" type="ORF">KQX54_002833</name>
</gene>